<dbReference type="SUPFAM" id="SSF54593">
    <property type="entry name" value="Glyoxalase/Bleomycin resistance protein/Dihydroxybiphenyl dioxygenase"/>
    <property type="match status" value="1"/>
</dbReference>
<dbReference type="Proteomes" id="UP000283003">
    <property type="component" value="Unassembled WGS sequence"/>
</dbReference>
<evidence type="ECO:0000313" key="4">
    <source>
        <dbReference type="Proteomes" id="UP000283003"/>
    </source>
</evidence>
<dbReference type="PANTHER" id="PTHR43048">
    <property type="entry name" value="METHYLMALONYL-COA EPIMERASE"/>
    <property type="match status" value="1"/>
</dbReference>
<dbReference type="RefSeq" id="WP_127613565.1">
    <property type="nucleotide sequence ID" value="NZ_RXOL01000009.1"/>
</dbReference>
<dbReference type="GO" id="GO:0046872">
    <property type="term" value="F:metal ion binding"/>
    <property type="evidence" value="ECO:0007669"/>
    <property type="project" value="UniProtKB-KW"/>
</dbReference>
<dbReference type="GO" id="GO:0004493">
    <property type="term" value="F:methylmalonyl-CoA epimerase activity"/>
    <property type="evidence" value="ECO:0007669"/>
    <property type="project" value="TreeGrafter"/>
</dbReference>
<dbReference type="InterPro" id="IPR004360">
    <property type="entry name" value="Glyas_Fos-R_dOase_dom"/>
</dbReference>
<dbReference type="GO" id="GO:0046491">
    <property type="term" value="P:L-methylmalonyl-CoA metabolic process"/>
    <property type="evidence" value="ECO:0007669"/>
    <property type="project" value="TreeGrafter"/>
</dbReference>
<evidence type="ECO:0000313" key="3">
    <source>
        <dbReference type="EMBL" id="RVQ65147.1"/>
    </source>
</evidence>
<dbReference type="Pfam" id="PF00903">
    <property type="entry name" value="Glyoxalase"/>
    <property type="match status" value="1"/>
</dbReference>
<protein>
    <submittedName>
        <fullName evidence="3">VOC family protein</fullName>
    </submittedName>
</protein>
<accession>A0A437GWC8</accession>
<dbReference type="InterPro" id="IPR051785">
    <property type="entry name" value="MMCE/EMCE_epimerase"/>
</dbReference>
<name>A0A437GWC8_9SPHN</name>
<dbReference type="PANTHER" id="PTHR43048:SF3">
    <property type="entry name" value="METHYLMALONYL-COA EPIMERASE, MITOCHONDRIAL"/>
    <property type="match status" value="1"/>
</dbReference>
<dbReference type="EMBL" id="RXOL01000009">
    <property type="protein sequence ID" value="RVQ65147.1"/>
    <property type="molecule type" value="Genomic_DNA"/>
</dbReference>
<organism evidence="3 4">
    <name type="scientific">Croceicoccus ponticola</name>
    <dbReference type="NCBI Taxonomy" id="2217664"/>
    <lineage>
        <taxon>Bacteria</taxon>
        <taxon>Pseudomonadati</taxon>
        <taxon>Pseudomonadota</taxon>
        <taxon>Alphaproteobacteria</taxon>
        <taxon>Sphingomonadales</taxon>
        <taxon>Erythrobacteraceae</taxon>
        <taxon>Croceicoccus</taxon>
    </lineage>
</organism>
<keyword evidence="1" id="KW-0479">Metal-binding</keyword>
<dbReference type="PROSITE" id="PS51819">
    <property type="entry name" value="VOC"/>
    <property type="match status" value="1"/>
</dbReference>
<sequence>MITGIHHVALHTAQFDRMKDFYERAFGFVPITEPSGWSNSPEIDRAIGVPGSAARTMMMRAGRVCMEIFEYASPPAREGHPLRPNDHGYTHFAVDVTDLTAVYDDLIAAGMRFGENQPIGEGGIRAIYGYDPDGNVIEVQQLAPDHPYHLDNIAKAGRSDAA</sequence>
<keyword evidence="4" id="KW-1185">Reference proteome</keyword>
<dbReference type="Gene3D" id="3.10.180.10">
    <property type="entry name" value="2,3-Dihydroxybiphenyl 1,2-Dioxygenase, domain 1"/>
    <property type="match status" value="1"/>
</dbReference>
<gene>
    <name evidence="3" type="ORF">EKN06_14155</name>
</gene>
<dbReference type="InterPro" id="IPR029068">
    <property type="entry name" value="Glyas_Bleomycin-R_OHBP_Dase"/>
</dbReference>
<dbReference type="InterPro" id="IPR037523">
    <property type="entry name" value="VOC_core"/>
</dbReference>
<dbReference type="OrthoDB" id="9795618at2"/>
<reference evidence="3 4" key="1">
    <citation type="submission" date="2018-12" db="EMBL/GenBank/DDBJ databases">
        <title>Croceicoccus ponticola sp. nov., a lipolytic bacterium isolated from seawater.</title>
        <authorList>
            <person name="Yoon J.-H."/>
        </authorList>
    </citation>
    <scope>NUCLEOTIDE SEQUENCE [LARGE SCALE GENOMIC DNA]</scope>
    <source>
        <strain evidence="3 4">GM-16</strain>
    </source>
</reference>
<evidence type="ECO:0000256" key="1">
    <source>
        <dbReference type="ARBA" id="ARBA00022723"/>
    </source>
</evidence>
<comment type="caution">
    <text evidence="3">The sequence shown here is derived from an EMBL/GenBank/DDBJ whole genome shotgun (WGS) entry which is preliminary data.</text>
</comment>
<feature type="domain" description="VOC" evidence="2">
    <location>
        <begin position="4"/>
        <end position="142"/>
    </location>
</feature>
<evidence type="ECO:0000259" key="2">
    <source>
        <dbReference type="PROSITE" id="PS51819"/>
    </source>
</evidence>
<dbReference type="AlphaFoldDB" id="A0A437GWC8"/>
<proteinExistence type="predicted"/>